<keyword evidence="3" id="KW-1185">Reference proteome</keyword>
<accession>A0ABR8DSA2</accession>
<reference evidence="2 3" key="1">
    <citation type="journal article" date="2020" name="ISME J.">
        <title>Comparative genomics reveals insights into cyanobacterial evolution and habitat adaptation.</title>
        <authorList>
            <person name="Chen M.Y."/>
            <person name="Teng W.K."/>
            <person name="Zhao L."/>
            <person name="Hu C.X."/>
            <person name="Zhou Y.K."/>
            <person name="Han B.P."/>
            <person name="Song L.R."/>
            <person name="Shu W.S."/>
        </authorList>
    </citation>
    <scope>NUCLEOTIDE SEQUENCE [LARGE SCALE GENOMIC DNA]</scope>
    <source>
        <strain evidence="2 3">FACHB-838</strain>
    </source>
</reference>
<evidence type="ECO:0000313" key="3">
    <source>
        <dbReference type="Proteomes" id="UP000623440"/>
    </source>
</evidence>
<name>A0ABR8DSA2_9NOSO</name>
<evidence type="ECO:0000256" key="1">
    <source>
        <dbReference type="SAM" id="MobiDB-lite"/>
    </source>
</evidence>
<organism evidence="2 3">
    <name type="scientific">Nostoc flagelliforme FACHB-838</name>
    <dbReference type="NCBI Taxonomy" id="2692904"/>
    <lineage>
        <taxon>Bacteria</taxon>
        <taxon>Bacillati</taxon>
        <taxon>Cyanobacteriota</taxon>
        <taxon>Cyanophyceae</taxon>
        <taxon>Nostocales</taxon>
        <taxon>Nostocaceae</taxon>
        <taxon>Nostoc</taxon>
    </lineage>
</organism>
<dbReference type="EMBL" id="JACJSI010000055">
    <property type="protein sequence ID" value="MBD2532327.1"/>
    <property type="molecule type" value="Genomic_DNA"/>
</dbReference>
<protein>
    <recommendedName>
        <fullName evidence="4">Transposase</fullName>
    </recommendedName>
</protein>
<feature type="compositionally biased region" description="Basic residues" evidence="1">
    <location>
        <begin position="43"/>
        <end position="60"/>
    </location>
</feature>
<sequence>MGKILNMQRFMRWFNIDVWVKLKVPRPQSNKQDEKLVSELKKTRYHHQSARKTSSTRKAHLLSLSG</sequence>
<proteinExistence type="predicted"/>
<dbReference type="Proteomes" id="UP000623440">
    <property type="component" value="Unassembled WGS sequence"/>
</dbReference>
<evidence type="ECO:0000313" key="2">
    <source>
        <dbReference type="EMBL" id="MBD2532327.1"/>
    </source>
</evidence>
<comment type="caution">
    <text evidence="2">The sequence shown here is derived from an EMBL/GenBank/DDBJ whole genome shotgun (WGS) entry which is preliminary data.</text>
</comment>
<gene>
    <name evidence="2" type="ORF">H6G97_23205</name>
</gene>
<evidence type="ECO:0008006" key="4">
    <source>
        <dbReference type="Google" id="ProtNLM"/>
    </source>
</evidence>
<feature type="region of interest" description="Disordered" evidence="1">
    <location>
        <begin position="40"/>
        <end position="66"/>
    </location>
</feature>